<gene>
    <name evidence="1" type="ORF">LGH70_18445</name>
</gene>
<reference evidence="1" key="1">
    <citation type="submission" date="2021-10" db="EMBL/GenBank/DDBJ databases">
        <authorList>
            <person name="Dean J.D."/>
            <person name="Kim M.K."/>
            <person name="Newey C.N."/>
            <person name="Stoker T.S."/>
            <person name="Thompson D.W."/>
            <person name="Grose J.H."/>
        </authorList>
    </citation>
    <scope>NUCLEOTIDE SEQUENCE</scope>
    <source>
        <strain evidence="1">BT635</strain>
    </source>
</reference>
<dbReference type="Proteomes" id="UP001165297">
    <property type="component" value="Unassembled WGS sequence"/>
</dbReference>
<keyword evidence="2" id="KW-1185">Reference proteome</keyword>
<sequence>MQSSPFAFKVKEVSVKVAGGGPPVELLIPMEPVEGRGQIIGKAVLTKPPLAPPKR</sequence>
<dbReference type="RefSeq" id="WP_226188664.1">
    <property type="nucleotide sequence ID" value="NZ_JAJADQ010000010.1"/>
</dbReference>
<proteinExistence type="predicted"/>
<name>A0ABS8AHW8_9BACT</name>
<accession>A0ABS8AHW8</accession>
<evidence type="ECO:0000313" key="2">
    <source>
        <dbReference type="Proteomes" id="UP001165297"/>
    </source>
</evidence>
<dbReference type="EMBL" id="JAJADQ010000010">
    <property type="protein sequence ID" value="MCB2379582.1"/>
    <property type="molecule type" value="Genomic_DNA"/>
</dbReference>
<evidence type="ECO:0000313" key="1">
    <source>
        <dbReference type="EMBL" id="MCB2379582.1"/>
    </source>
</evidence>
<organism evidence="1 2">
    <name type="scientific">Hymenobacter nitidus</name>
    <dbReference type="NCBI Taxonomy" id="2880929"/>
    <lineage>
        <taxon>Bacteria</taxon>
        <taxon>Pseudomonadati</taxon>
        <taxon>Bacteroidota</taxon>
        <taxon>Cytophagia</taxon>
        <taxon>Cytophagales</taxon>
        <taxon>Hymenobacteraceae</taxon>
        <taxon>Hymenobacter</taxon>
    </lineage>
</organism>
<comment type="caution">
    <text evidence="1">The sequence shown here is derived from an EMBL/GenBank/DDBJ whole genome shotgun (WGS) entry which is preliminary data.</text>
</comment>
<protein>
    <submittedName>
        <fullName evidence="1">Uncharacterized protein</fullName>
    </submittedName>
</protein>